<accession>A0A1S1PYA3</accession>
<organism evidence="2 4">
    <name type="scientific">Parafrankia soli</name>
    <dbReference type="NCBI Taxonomy" id="2599596"/>
    <lineage>
        <taxon>Bacteria</taxon>
        <taxon>Bacillati</taxon>
        <taxon>Actinomycetota</taxon>
        <taxon>Actinomycetes</taxon>
        <taxon>Frankiales</taxon>
        <taxon>Frankiaceae</taxon>
        <taxon>Parafrankia</taxon>
    </lineage>
</organism>
<dbReference type="Pfam" id="PF07110">
    <property type="entry name" value="EthD"/>
    <property type="match status" value="1"/>
</dbReference>
<protein>
    <recommendedName>
        <fullName evidence="1">EthD domain-containing protein</fullName>
    </recommendedName>
</protein>
<dbReference type="EMBL" id="MAXA01000219">
    <property type="protein sequence ID" value="OHV27638.1"/>
    <property type="molecule type" value="Genomic_DNA"/>
</dbReference>
<evidence type="ECO:0000313" key="4">
    <source>
        <dbReference type="Proteomes" id="UP000179769"/>
    </source>
</evidence>
<dbReference type="AlphaFoldDB" id="A0A1S1PYA3"/>
<dbReference type="InterPro" id="IPR011008">
    <property type="entry name" value="Dimeric_a/b-barrel"/>
</dbReference>
<dbReference type="RefSeq" id="WP_071061193.1">
    <property type="nucleotide sequence ID" value="NZ_MAXA01000092.1"/>
</dbReference>
<feature type="domain" description="EthD" evidence="1">
    <location>
        <begin position="11"/>
        <end position="108"/>
    </location>
</feature>
<reference evidence="2" key="2">
    <citation type="journal article" date="2017" name="Stand. Genomic Sci.">
        <title>Permanent draft genome sequence of Frankia sp. NRRL B-16219 reveals the presence of canonical nod genes, which are highly homologous to those detected in Candidatus Frankia Dg1 genome.</title>
        <authorList>
            <person name="Ktari A."/>
            <person name="Nouioui I."/>
            <person name="Furnholm T."/>
            <person name="Swanson E."/>
            <person name="Ghodhbane-Gtari F."/>
            <person name="Tisa L.S."/>
            <person name="Gtari M."/>
        </authorList>
    </citation>
    <scope>NUCLEOTIDE SEQUENCE</scope>
    <source>
        <strain evidence="2">NRRL B-16219</strain>
    </source>
</reference>
<dbReference type="NCBIfam" id="TIGR02118">
    <property type="entry name" value="EthD family reductase"/>
    <property type="match status" value="1"/>
</dbReference>
<dbReference type="GO" id="GO:0016491">
    <property type="term" value="F:oxidoreductase activity"/>
    <property type="evidence" value="ECO:0007669"/>
    <property type="project" value="InterPro"/>
</dbReference>
<gene>
    <name evidence="2" type="ORF">BBK14_20125</name>
    <name evidence="3" type="ORF">BBK14_32865</name>
</gene>
<comment type="caution">
    <text evidence="2">The sequence shown here is derived from an EMBL/GenBank/DDBJ whole genome shotgun (WGS) entry which is preliminary data.</text>
</comment>
<evidence type="ECO:0000313" key="3">
    <source>
        <dbReference type="EMBL" id="OHV39650.1"/>
    </source>
</evidence>
<keyword evidence="4" id="KW-1185">Reference proteome</keyword>
<reference evidence="4" key="1">
    <citation type="submission" date="2016-07" db="EMBL/GenBank/DDBJ databases">
        <title>Frankia sp. NRRL B-16219 Genome sequencing.</title>
        <authorList>
            <person name="Ghodhbane-Gtari F."/>
            <person name="Swanson E."/>
            <person name="Gueddou A."/>
            <person name="Louati M."/>
            <person name="Nouioui I."/>
            <person name="Hezbri K."/>
            <person name="Abebe-Akele F."/>
            <person name="Simpson S."/>
            <person name="Morris K."/>
            <person name="Thomas K."/>
            <person name="Gtari M."/>
            <person name="Tisa L.S."/>
        </authorList>
    </citation>
    <scope>NUCLEOTIDE SEQUENCE [LARGE SCALE GENOMIC DNA]</scope>
    <source>
        <strain evidence="4">NRRL B-16219</strain>
    </source>
</reference>
<evidence type="ECO:0000259" key="1">
    <source>
        <dbReference type="Pfam" id="PF07110"/>
    </source>
</evidence>
<sequence>MIKIVSLMSRRPGLTMDEFIAYYEEKHVPLVSRLLPFYSDYRRNFAVEGTEHRTGHMAPGRATERLFDVMTELTYESEEMYRKTVDALAGKEIGRIIAEDEARFLDRSSIRTYIVNERR</sequence>
<dbReference type="Proteomes" id="UP000179769">
    <property type="component" value="Unassembled WGS sequence"/>
</dbReference>
<name>A0A1S1PYA3_9ACTN</name>
<dbReference type="Gene3D" id="3.30.70.100">
    <property type="match status" value="1"/>
</dbReference>
<dbReference type="SUPFAM" id="SSF54909">
    <property type="entry name" value="Dimeric alpha+beta barrel"/>
    <property type="match status" value="1"/>
</dbReference>
<dbReference type="InterPro" id="IPR009799">
    <property type="entry name" value="EthD_dom"/>
</dbReference>
<dbReference type="EMBL" id="MAXA01000092">
    <property type="protein sequence ID" value="OHV39650.1"/>
    <property type="molecule type" value="Genomic_DNA"/>
</dbReference>
<proteinExistence type="predicted"/>
<evidence type="ECO:0000313" key="2">
    <source>
        <dbReference type="EMBL" id="OHV27638.1"/>
    </source>
</evidence>